<proteinExistence type="predicted"/>
<dbReference type="EMBL" id="UZAG01004340">
    <property type="protein sequence ID" value="VDO16702.1"/>
    <property type="molecule type" value="Genomic_DNA"/>
</dbReference>
<gene>
    <name evidence="1" type="ORF">BTMF_LOCUS4405</name>
</gene>
<dbReference type="WBParaSite" id="BTMF_0000511901-mRNA-1">
    <property type="protein sequence ID" value="BTMF_0000511901-mRNA-1"/>
    <property type="gene ID" value="BTMF_0000511901"/>
</dbReference>
<keyword evidence="2" id="KW-1185">Reference proteome</keyword>
<evidence type="ECO:0000313" key="3">
    <source>
        <dbReference type="WBParaSite" id="BTMF_0000511901-mRNA-1"/>
    </source>
</evidence>
<reference evidence="3" key="1">
    <citation type="submission" date="2017-02" db="UniProtKB">
        <authorList>
            <consortium name="WormBaseParasite"/>
        </authorList>
    </citation>
    <scope>IDENTIFICATION</scope>
</reference>
<dbReference type="Proteomes" id="UP000280834">
    <property type="component" value="Unassembled WGS sequence"/>
</dbReference>
<reference evidence="1 2" key="2">
    <citation type="submission" date="2018-11" db="EMBL/GenBank/DDBJ databases">
        <authorList>
            <consortium name="Pathogen Informatics"/>
        </authorList>
    </citation>
    <scope>NUCLEOTIDE SEQUENCE [LARGE SCALE GENOMIC DNA]</scope>
</reference>
<sequence length="46" mass="5357">MSATKSLSLGWQLRVPVQYMSHSLFHCIFLRVTKRLQVAIAFQQHV</sequence>
<organism evidence="3">
    <name type="scientific">Brugia timori</name>
    <dbReference type="NCBI Taxonomy" id="42155"/>
    <lineage>
        <taxon>Eukaryota</taxon>
        <taxon>Metazoa</taxon>
        <taxon>Ecdysozoa</taxon>
        <taxon>Nematoda</taxon>
        <taxon>Chromadorea</taxon>
        <taxon>Rhabditida</taxon>
        <taxon>Spirurina</taxon>
        <taxon>Spiruromorpha</taxon>
        <taxon>Filarioidea</taxon>
        <taxon>Onchocercidae</taxon>
        <taxon>Brugia</taxon>
    </lineage>
</organism>
<evidence type="ECO:0000313" key="1">
    <source>
        <dbReference type="EMBL" id="VDO16702.1"/>
    </source>
</evidence>
<protein>
    <submittedName>
        <fullName evidence="1 3">Uncharacterized protein</fullName>
    </submittedName>
</protein>
<name>A0A0R3QFH3_9BILA</name>
<evidence type="ECO:0000313" key="2">
    <source>
        <dbReference type="Proteomes" id="UP000280834"/>
    </source>
</evidence>
<dbReference type="AlphaFoldDB" id="A0A0R3QFH3"/>
<accession>A0A0R3QFH3</accession>